<dbReference type="Proteomes" id="UP000694544">
    <property type="component" value="Unplaced"/>
</dbReference>
<dbReference type="Gene3D" id="3.30.390.110">
    <property type="match status" value="1"/>
</dbReference>
<evidence type="ECO:0000256" key="2">
    <source>
        <dbReference type="ARBA" id="ARBA00022980"/>
    </source>
</evidence>
<evidence type="ECO:0000313" key="7">
    <source>
        <dbReference type="Ensembl" id="ENSMMSP00000021064.1"/>
    </source>
</evidence>
<evidence type="ECO:0000313" key="8">
    <source>
        <dbReference type="Proteomes" id="UP000694544"/>
    </source>
</evidence>
<accession>A0A8C6DVJ2</accession>
<evidence type="ECO:0000256" key="1">
    <source>
        <dbReference type="ARBA" id="ARBA00007926"/>
    </source>
</evidence>
<evidence type="ECO:0000256" key="3">
    <source>
        <dbReference type="ARBA" id="ARBA00023274"/>
    </source>
</evidence>
<organism evidence="7 8">
    <name type="scientific">Moschus moschiferus</name>
    <name type="common">Siberian musk deer</name>
    <name type="synonym">Moschus sibiricus</name>
    <dbReference type="NCBI Taxonomy" id="68415"/>
    <lineage>
        <taxon>Eukaryota</taxon>
        <taxon>Metazoa</taxon>
        <taxon>Chordata</taxon>
        <taxon>Craniata</taxon>
        <taxon>Vertebrata</taxon>
        <taxon>Euteleostomi</taxon>
        <taxon>Mammalia</taxon>
        <taxon>Eutheria</taxon>
        <taxon>Laurasiatheria</taxon>
        <taxon>Artiodactyla</taxon>
        <taxon>Ruminantia</taxon>
        <taxon>Pecora</taxon>
        <taxon>Moschidae</taxon>
        <taxon>Moschus</taxon>
    </lineage>
</organism>
<keyword evidence="8" id="KW-1185">Reference proteome</keyword>
<dbReference type="InterPro" id="IPR029004">
    <property type="entry name" value="Ribosomal_eL28/Mak16"/>
</dbReference>
<comment type="similarity">
    <text evidence="1">Belongs to the eukaryotic ribosomal protein eL28 family.</text>
</comment>
<dbReference type="GO" id="GO:0003735">
    <property type="term" value="F:structural constituent of ribosome"/>
    <property type="evidence" value="ECO:0007669"/>
    <property type="project" value="InterPro"/>
</dbReference>
<sequence>VSAHLQWTVVWNCSSFLIKRNKQTYGTEPNDQKTVGVGPAADGGGVVVVVKRISGRRKPATRSVRTTINKNARASLGSTRHMIRKNKYRPDLRMAAILRSQKQEYWSGLPCPPPEDLPHSGIESTSLCLLHWQVSSLPLALPGKPGEGQSGDELLSSHFCRNLGC</sequence>
<dbReference type="GO" id="GO:0005840">
    <property type="term" value="C:ribosome"/>
    <property type="evidence" value="ECO:0007669"/>
    <property type="project" value="UniProtKB-KW"/>
</dbReference>
<proteinExistence type="inferred from homology"/>
<keyword evidence="3" id="KW-0687">Ribonucleoprotein</keyword>
<feature type="domain" description="Ribosomal eL28/Mak16" evidence="6">
    <location>
        <begin position="32"/>
        <end position="101"/>
    </location>
</feature>
<dbReference type="Pfam" id="PF01778">
    <property type="entry name" value="Ribosomal_L28e"/>
    <property type="match status" value="1"/>
</dbReference>
<protein>
    <recommendedName>
        <fullName evidence="4">Large ribosomal subunit protein eL28</fullName>
    </recommendedName>
    <alternativeName>
        <fullName evidence="5">60S ribosomal protein L28</fullName>
    </alternativeName>
</protein>
<evidence type="ECO:0000259" key="6">
    <source>
        <dbReference type="Pfam" id="PF01778"/>
    </source>
</evidence>
<dbReference type="GO" id="GO:1990904">
    <property type="term" value="C:ribonucleoprotein complex"/>
    <property type="evidence" value="ECO:0007669"/>
    <property type="project" value="UniProtKB-KW"/>
</dbReference>
<reference evidence="7" key="1">
    <citation type="submission" date="2025-08" db="UniProtKB">
        <authorList>
            <consortium name="Ensembl"/>
        </authorList>
    </citation>
    <scope>IDENTIFICATION</scope>
</reference>
<name>A0A8C6DVJ2_MOSMO</name>
<dbReference type="GO" id="GO:0006412">
    <property type="term" value="P:translation"/>
    <property type="evidence" value="ECO:0007669"/>
    <property type="project" value="InterPro"/>
</dbReference>
<dbReference type="InterPro" id="IPR002672">
    <property type="entry name" value="Ribosomal_eL28"/>
</dbReference>
<dbReference type="AlphaFoldDB" id="A0A8C6DVJ2"/>
<dbReference type="GeneTree" id="ENSGT00390000008732"/>
<keyword evidence="2" id="KW-0689">Ribosomal protein</keyword>
<evidence type="ECO:0000256" key="5">
    <source>
        <dbReference type="ARBA" id="ARBA00035330"/>
    </source>
</evidence>
<evidence type="ECO:0000256" key="4">
    <source>
        <dbReference type="ARBA" id="ARBA00035223"/>
    </source>
</evidence>
<reference evidence="7" key="2">
    <citation type="submission" date="2025-09" db="UniProtKB">
        <authorList>
            <consortium name="Ensembl"/>
        </authorList>
    </citation>
    <scope>IDENTIFICATION</scope>
</reference>
<dbReference type="Ensembl" id="ENSMMST00000023248.1">
    <property type="protein sequence ID" value="ENSMMSP00000021064.1"/>
    <property type="gene ID" value="ENSMMSG00000015814.1"/>
</dbReference>
<dbReference type="PANTHER" id="PTHR10544">
    <property type="entry name" value="60S RIBOSOMAL PROTEIN L28"/>
    <property type="match status" value="1"/>
</dbReference>